<feature type="compositionally biased region" description="Pro residues" evidence="1">
    <location>
        <begin position="203"/>
        <end position="214"/>
    </location>
</feature>
<feature type="region of interest" description="Disordered" evidence="1">
    <location>
        <begin position="197"/>
        <end position="217"/>
    </location>
</feature>
<evidence type="ECO:0000256" key="1">
    <source>
        <dbReference type="SAM" id="MobiDB-lite"/>
    </source>
</evidence>
<protein>
    <submittedName>
        <fullName evidence="2">Uncharacterized protein</fullName>
    </submittedName>
</protein>
<sequence length="565" mass="62308">MSAGCEVGRLILSVWRLVYFEVDERAWHMTNNFGASFFELTWQPHPPWPLFRALSRLHRRILGDPEGTYPRGVCDSLGVSRANAEEEELLLAELASGSRAPVVPALAAQFLLGADRDSACPLAVAGAFWSLAASLSRARGSSAREEVLQLLERGERAGKSWRGERFPFLGLFTTQWPLWGLLAQVEETALFGEVGGPHGATPGPLPAAPSPPPAAAWRPHDPLEPACSRPDRLSLARGLEEQRVEAVIVFGRRDRVRVLHRYLLRNLRVNGGLLDRVSFVVFAAMADDLLFLQELVQAHAPYYDMPPVTGRRLAKIYSICRDPDTVYIKIDDDIVYIADEAIPAMVRERLRGRCGVVSANVVNHAILSAVHQDVGAIRNFFPPEDPAGTGGASASPRAWVRADGQLPLAPVTKHAQSDCVWRLWECAAWMHESLLSRLADGTECAYDFGFHDFHAHGHGAYKGDKFLPLAYSRWSINMIALKAEDLTDADLSDLAEDDESELGVVAHHRMGKRACAVGRALVSHLSYSLQEDGLLENTDLLERYDALSRSLEEAEVGGQPADRRP</sequence>
<evidence type="ECO:0000313" key="2">
    <source>
        <dbReference type="EMBL" id="CAE4602482.1"/>
    </source>
</evidence>
<dbReference type="EMBL" id="HBNR01042723">
    <property type="protein sequence ID" value="CAE4602482.1"/>
    <property type="molecule type" value="Transcribed_RNA"/>
</dbReference>
<dbReference type="AlphaFoldDB" id="A0A7S4R648"/>
<reference evidence="2" key="1">
    <citation type="submission" date="2021-01" db="EMBL/GenBank/DDBJ databases">
        <authorList>
            <person name="Corre E."/>
            <person name="Pelletier E."/>
            <person name="Niang G."/>
            <person name="Scheremetjew M."/>
            <person name="Finn R."/>
            <person name="Kale V."/>
            <person name="Holt S."/>
            <person name="Cochrane G."/>
            <person name="Meng A."/>
            <person name="Brown T."/>
            <person name="Cohen L."/>
        </authorList>
    </citation>
    <scope>NUCLEOTIDE SEQUENCE</scope>
    <source>
        <strain evidence="2">CCMP3105</strain>
    </source>
</reference>
<organism evidence="2">
    <name type="scientific">Alexandrium monilatum</name>
    <dbReference type="NCBI Taxonomy" id="311494"/>
    <lineage>
        <taxon>Eukaryota</taxon>
        <taxon>Sar</taxon>
        <taxon>Alveolata</taxon>
        <taxon>Dinophyceae</taxon>
        <taxon>Gonyaulacales</taxon>
        <taxon>Pyrocystaceae</taxon>
        <taxon>Alexandrium</taxon>
    </lineage>
</organism>
<gene>
    <name evidence="2" type="ORF">AMON00008_LOCUS29712</name>
</gene>
<accession>A0A7S4R648</accession>
<proteinExistence type="predicted"/>
<name>A0A7S4R648_9DINO</name>